<evidence type="ECO:0000256" key="1">
    <source>
        <dbReference type="SAM" id="Coils"/>
    </source>
</evidence>
<evidence type="ECO:0000313" key="4">
    <source>
        <dbReference type="Proteomes" id="UP000663829"/>
    </source>
</evidence>
<proteinExistence type="predicted"/>
<name>A0A816EHZ4_9BILA</name>
<dbReference type="Proteomes" id="UP000681722">
    <property type="component" value="Unassembled WGS sequence"/>
</dbReference>
<gene>
    <name evidence="2" type="ORF">GPM918_LOCUS45622</name>
    <name evidence="3" type="ORF">SRO942_LOCUS48293</name>
</gene>
<accession>A0A816EHZ4</accession>
<feature type="coiled-coil region" evidence="1">
    <location>
        <begin position="191"/>
        <end position="229"/>
    </location>
</feature>
<sequence length="232" mass="26007">SKHVGVENVIRLKNKAHQEVRAVKLEFNSAKAREELLGKGEVLIAYMKFKVVEYFAQANVLICSNCYGVGHFRKNCPQQNFATCKVCSEKCTNLNNHQCSDVVKCANCGEGHPANTGSCRIIKNYRAALTKNLLSNPITAPPLVGTLNIQRPPPATELNFPALASAQRTTLAGLGSFQVENILSKKMDEMMERIETEAQKTRASFEELKDEIYRKYEQTKQKVELLENKITE</sequence>
<reference evidence="2" key="1">
    <citation type="submission" date="2021-02" db="EMBL/GenBank/DDBJ databases">
        <authorList>
            <person name="Nowell W R."/>
        </authorList>
    </citation>
    <scope>NUCLEOTIDE SEQUENCE</scope>
</reference>
<evidence type="ECO:0000313" key="3">
    <source>
        <dbReference type="EMBL" id="CAF4585332.1"/>
    </source>
</evidence>
<dbReference type="GO" id="GO:0008270">
    <property type="term" value="F:zinc ion binding"/>
    <property type="evidence" value="ECO:0007669"/>
    <property type="project" value="InterPro"/>
</dbReference>
<comment type="caution">
    <text evidence="2">The sequence shown here is derived from an EMBL/GenBank/DDBJ whole genome shotgun (WGS) entry which is preliminary data.</text>
</comment>
<dbReference type="Proteomes" id="UP000663829">
    <property type="component" value="Unassembled WGS sequence"/>
</dbReference>
<dbReference type="EMBL" id="CAJNOQ010052335">
    <property type="protein sequence ID" value="CAF1653047.1"/>
    <property type="molecule type" value="Genomic_DNA"/>
</dbReference>
<dbReference type="GO" id="GO:0003676">
    <property type="term" value="F:nucleic acid binding"/>
    <property type="evidence" value="ECO:0007669"/>
    <property type="project" value="InterPro"/>
</dbReference>
<evidence type="ECO:0000313" key="2">
    <source>
        <dbReference type="EMBL" id="CAF1653047.1"/>
    </source>
</evidence>
<dbReference type="AlphaFoldDB" id="A0A816EHZ4"/>
<feature type="non-terminal residue" evidence="2">
    <location>
        <position position="232"/>
    </location>
</feature>
<dbReference type="EMBL" id="CAJOBC010123606">
    <property type="protein sequence ID" value="CAF4585332.1"/>
    <property type="molecule type" value="Genomic_DNA"/>
</dbReference>
<feature type="non-terminal residue" evidence="2">
    <location>
        <position position="1"/>
    </location>
</feature>
<dbReference type="SUPFAM" id="SSF57756">
    <property type="entry name" value="Retrovirus zinc finger-like domains"/>
    <property type="match status" value="1"/>
</dbReference>
<organism evidence="2 4">
    <name type="scientific">Didymodactylos carnosus</name>
    <dbReference type="NCBI Taxonomy" id="1234261"/>
    <lineage>
        <taxon>Eukaryota</taxon>
        <taxon>Metazoa</taxon>
        <taxon>Spiralia</taxon>
        <taxon>Gnathifera</taxon>
        <taxon>Rotifera</taxon>
        <taxon>Eurotatoria</taxon>
        <taxon>Bdelloidea</taxon>
        <taxon>Philodinida</taxon>
        <taxon>Philodinidae</taxon>
        <taxon>Didymodactylos</taxon>
    </lineage>
</organism>
<keyword evidence="4" id="KW-1185">Reference proteome</keyword>
<evidence type="ECO:0008006" key="5">
    <source>
        <dbReference type="Google" id="ProtNLM"/>
    </source>
</evidence>
<protein>
    <recommendedName>
        <fullName evidence="5">CCHC-type domain-containing protein</fullName>
    </recommendedName>
</protein>
<dbReference type="OrthoDB" id="3039988at2759"/>
<keyword evidence="1" id="KW-0175">Coiled coil</keyword>
<dbReference type="InterPro" id="IPR036875">
    <property type="entry name" value="Znf_CCHC_sf"/>
</dbReference>